<evidence type="ECO:0000313" key="1">
    <source>
        <dbReference type="EMBL" id="GIY82348.1"/>
    </source>
</evidence>
<dbReference type="EMBL" id="BPLR01016239">
    <property type="protein sequence ID" value="GIY82348.1"/>
    <property type="molecule type" value="Genomic_DNA"/>
</dbReference>
<dbReference type="Proteomes" id="UP001054945">
    <property type="component" value="Unassembled WGS sequence"/>
</dbReference>
<reference evidence="1 2" key="1">
    <citation type="submission" date="2021-06" db="EMBL/GenBank/DDBJ databases">
        <title>Caerostris extrusa draft genome.</title>
        <authorList>
            <person name="Kono N."/>
            <person name="Arakawa K."/>
        </authorList>
    </citation>
    <scope>NUCLEOTIDE SEQUENCE [LARGE SCALE GENOMIC DNA]</scope>
</reference>
<comment type="caution">
    <text evidence="1">The sequence shown here is derived from an EMBL/GenBank/DDBJ whole genome shotgun (WGS) entry which is preliminary data.</text>
</comment>
<proteinExistence type="predicted"/>
<protein>
    <submittedName>
        <fullName evidence="1">Uncharacterized protein</fullName>
    </submittedName>
</protein>
<name>A0AAV4WJ76_CAEEX</name>
<organism evidence="1 2">
    <name type="scientific">Caerostris extrusa</name>
    <name type="common">Bark spider</name>
    <name type="synonym">Caerostris bankana</name>
    <dbReference type="NCBI Taxonomy" id="172846"/>
    <lineage>
        <taxon>Eukaryota</taxon>
        <taxon>Metazoa</taxon>
        <taxon>Ecdysozoa</taxon>
        <taxon>Arthropoda</taxon>
        <taxon>Chelicerata</taxon>
        <taxon>Arachnida</taxon>
        <taxon>Araneae</taxon>
        <taxon>Araneomorphae</taxon>
        <taxon>Entelegynae</taxon>
        <taxon>Araneoidea</taxon>
        <taxon>Araneidae</taxon>
        <taxon>Caerostris</taxon>
    </lineage>
</organism>
<keyword evidence="2" id="KW-1185">Reference proteome</keyword>
<sequence>MRQHMTVDSFLTPIIFRTSHPTSPVEPQKTRRHVFSIRALAWDPFFSLCGRSEAPKEKIRLIPTERIRPPLCRRGTGEKSVPRRTTSFPLLCTVLWTLNSDL</sequence>
<dbReference type="AlphaFoldDB" id="A0AAV4WJ76"/>
<evidence type="ECO:0000313" key="2">
    <source>
        <dbReference type="Proteomes" id="UP001054945"/>
    </source>
</evidence>
<gene>
    <name evidence="1" type="ORF">CEXT_76571</name>
</gene>
<accession>A0AAV4WJ76</accession>